<gene>
    <name evidence="2" type="ORF">HMPREF0682_2083</name>
</gene>
<proteinExistence type="predicted"/>
<keyword evidence="3" id="KW-1185">Reference proteome</keyword>
<feature type="region of interest" description="Disordered" evidence="1">
    <location>
        <begin position="1"/>
        <end position="52"/>
    </location>
</feature>
<evidence type="ECO:0000313" key="3">
    <source>
        <dbReference type="Proteomes" id="UP000017052"/>
    </source>
</evidence>
<evidence type="ECO:0000256" key="1">
    <source>
        <dbReference type="SAM" id="MobiDB-lite"/>
    </source>
</evidence>
<protein>
    <submittedName>
        <fullName evidence="2">Uncharacterized protein</fullName>
    </submittedName>
</protein>
<name>U2RU90_9ACTN</name>
<dbReference type="EMBL" id="ACVN02000220">
    <property type="protein sequence ID" value="ERK54237.1"/>
    <property type="molecule type" value="Genomic_DNA"/>
</dbReference>
<dbReference type="AlphaFoldDB" id="U2RU90"/>
<organism evidence="2 3">
    <name type="scientific">Propionibacterium acidifaciens F0233</name>
    <dbReference type="NCBI Taxonomy" id="553198"/>
    <lineage>
        <taxon>Bacteria</taxon>
        <taxon>Bacillati</taxon>
        <taxon>Actinomycetota</taxon>
        <taxon>Actinomycetes</taxon>
        <taxon>Propionibacteriales</taxon>
        <taxon>Propionibacteriaceae</taxon>
        <taxon>Propionibacterium</taxon>
    </lineage>
</organism>
<sequence>MPAQATFIRPGQHPRRSARVKGRAHRSSRPGRRSGRPSTADGIPPSRPVRAA</sequence>
<feature type="compositionally biased region" description="Basic residues" evidence="1">
    <location>
        <begin position="12"/>
        <end position="35"/>
    </location>
</feature>
<dbReference type="Proteomes" id="UP000017052">
    <property type="component" value="Unassembled WGS sequence"/>
</dbReference>
<reference evidence="2" key="1">
    <citation type="submission" date="2013-08" db="EMBL/GenBank/DDBJ databases">
        <authorList>
            <person name="Durkin A.S."/>
            <person name="Haft D.R."/>
            <person name="McCorrison J."/>
            <person name="Torralba M."/>
            <person name="Gillis M."/>
            <person name="Haft D.H."/>
            <person name="Methe B."/>
            <person name="Sutton G."/>
            <person name="Nelson K.E."/>
        </authorList>
    </citation>
    <scope>NUCLEOTIDE SEQUENCE [LARGE SCALE GENOMIC DNA]</scope>
    <source>
        <strain evidence="2">F0233</strain>
    </source>
</reference>
<comment type="caution">
    <text evidence="2">The sequence shown here is derived from an EMBL/GenBank/DDBJ whole genome shotgun (WGS) entry which is preliminary data.</text>
</comment>
<evidence type="ECO:0000313" key="2">
    <source>
        <dbReference type="EMBL" id="ERK54237.1"/>
    </source>
</evidence>
<accession>U2RU90</accession>